<feature type="region of interest" description="Disordered" evidence="9">
    <location>
        <begin position="320"/>
        <end position="383"/>
    </location>
</feature>
<evidence type="ECO:0000256" key="7">
    <source>
        <dbReference type="ARBA" id="ARBA00023242"/>
    </source>
</evidence>
<keyword evidence="4" id="KW-0805">Transcription regulation</keyword>
<keyword evidence="8" id="KW-0694">RNA-binding</keyword>
<dbReference type="GO" id="GO:0005654">
    <property type="term" value="C:nucleoplasm"/>
    <property type="evidence" value="ECO:0007669"/>
    <property type="project" value="TreeGrafter"/>
</dbReference>
<evidence type="ECO:0000256" key="3">
    <source>
        <dbReference type="ARBA" id="ARBA00022737"/>
    </source>
</evidence>
<dbReference type="GO" id="GO:0010468">
    <property type="term" value="P:regulation of gene expression"/>
    <property type="evidence" value="ECO:0007669"/>
    <property type="project" value="TreeGrafter"/>
</dbReference>
<dbReference type="GO" id="GO:0003723">
    <property type="term" value="F:RNA binding"/>
    <property type="evidence" value="ECO:0007669"/>
    <property type="project" value="UniProtKB-UniRule"/>
</dbReference>
<evidence type="ECO:0000256" key="4">
    <source>
        <dbReference type="ARBA" id="ARBA00023015"/>
    </source>
</evidence>
<feature type="domain" description="RRM" evidence="10">
    <location>
        <begin position="114"/>
        <end position="193"/>
    </location>
</feature>
<evidence type="ECO:0000256" key="6">
    <source>
        <dbReference type="ARBA" id="ARBA00023187"/>
    </source>
</evidence>
<keyword evidence="5" id="KW-0804">Transcription</keyword>
<sequence>MDVEGPVGTEKNQYVMVADEDQLPIELPTESNCTLLLSTVQAQFPKCTGLQYEAEESGSIRGVRFSDGCLFPPPDGWGTRVYHCVVPKDSKRKFSENGSDATAKTMRTDGRQCTDLIVLNLPWRTDEDALRKYFSTFGEVVMTQIKRDPGTQQSRGYGFVRFANYQSQALCLAEFRHNIDGRSCEVKIPRSKLEGDRQEVLRKVHVGRITEAMTGDLLREYFSTFGQVMDVFIPTPFRAFAFVTFEDPDVAASLLGKTLTIDNHTVTIGSAVPKLPANRYDRGPRRNLSQPNDWLPPWGMCMPPPYERLYGNGGPGAGAPPFGTMGAGRRGGGRDPGPCMPFSAHRMGPPSNGGQPLNPYPRGYNQTLFDRPPHQNSWTTNGS</sequence>
<dbReference type="GO" id="GO:0006397">
    <property type="term" value="P:mRNA processing"/>
    <property type="evidence" value="ECO:0007669"/>
    <property type="project" value="UniProtKB-KW"/>
</dbReference>
<dbReference type="InterPro" id="IPR000504">
    <property type="entry name" value="RRM_dom"/>
</dbReference>
<dbReference type="PANTHER" id="PTHR48033:SF9">
    <property type="entry name" value="TAR DNA-BINDING PROTEIN 43"/>
    <property type="match status" value="1"/>
</dbReference>
<dbReference type="GO" id="GO:0000785">
    <property type="term" value="C:chromatin"/>
    <property type="evidence" value="ECO:0007669"/>
    <property type="project" value="TreeGrafter"/>
</dbReference>
<dbReference type="InterPro" id="IPR041105">
    <property type="entry name" value="TDP-43_N"/>
</dbReference>
<gene>
    <name evidence="11" type="ORF">TR147561</name>
</gene>
<accession>A0A0X3PUX7</accession>
<comment type="subcellular location">
    <subcellularLocation>
        <location evidence="1">Nucleus</location>
    </subcellularLocation>
</comment>
<evidence type="ECO:0000256" key="1">
    <source>
        <dbReference type="ARBA" id="ARBA00004123"/>
    </source>
</evidence>
<reference evidence="11" key="1">
    <citation type="submission" date="2016-01" db="EMBL/GenBank/DDBJ databases">
        <title>Reference transcriptome for the parasite Schistocephalus solidus: insights into the molecular evolution of parasitism.</title>
        <authorList>
            <person name="Hebert F.O."/>
            <person name="Grambauer S."/>
            <person name="Barber I."/>
            <person name="Landry C.R."/>
            <person name="Aubin-Horth N."/>
        </authorList>
    </citation>
    <scope>NUCLEOTIDE SEQUENCE</scope>
</reference>
<dbReference type="Pfam" id="PF00076">
    <property type="entry name" value="RRM_1"/>
    <property type="match status" value="2"/>
</dbReference>
<dbReference type="CDD" id="cd19609">
    <property type="entry name" value="NTD_TDP-43"/>
    <property type="match status" value="1"/>
</dbReference>
<dbReference type="InterPro" id="IPR012677">
    <property type="entry name" value="Nucleotide-bd_a/b_plait_sf"/>
</dbReference>
<evidence type="ECO:0000256" key="8">
    <source>
        <dbReference type="PROSITE-ProRule" id="PRU00176"/>
    </source>
</evidence>
<dbReference type="SMART" id="SM00360">
    <property type="entry name" value="RRM"/>
    <property type="match status" value="2"/>
</dbReference>
<dbReference type="PANTHER" id="PTHR48033">
    <property type="entry name" value="RNA-BINDING (RRM/RBD/RNP MOTIFS) FAMILY PROTEIN"/>
    <property type="match status" value="1"/>
</dbReference>
<dbReference type="SUPFAM" id="SSF54928">
    <property type="entry name" value="RNA-binding domain, RBD"/>
    <property type="match status" value="2"/>
</dbReference>
<dbReference type="Pfam" id="PF18694">
    <property type="entry name" value="TDP-43_N"/>
    <property type="match status" value="1"/>
</dbReference>
<dbReference type="Gene3D" id="3.30.70.330">
    <property type="match status" value="2"/>
</dbReference>
<keyword evidence="2" id="KW-0507">mRNA processing</keyword>
<evidence type="ECO:0000313" key="11">
    <source>
        <dbReference type="EMBL" id="JAP55554.1"/>
    </source>
</evidence>
<dbReference type="EMBL" id="GEEE01007671">
    <property type="protein sequence ID" value="JAP55554.1"/>
    <property type="molecule type" value="Transcribed_RNA"/>
</dbReference>
<dbReference type="InterPro" id="IPR035979">
    <property type="entry name" value="RBD_domain_sf"/>
</dbReference>
<keyword evidence="3" id="KW-0677">Repeat</keyword>
<evidence type="ECO:0000256" key="2">
    <source>
        <dbReference type="ARBA" id="ARBA00022664"/>
    </source>
</evidence>
<dbReference type="CDD" id="cd12322">
    <property type="entry name" value="RRM2_TDP43"/>
    <property type="match status" value="1"/>
</dbReference>
<keyword evidence="6" id="KW-0508">mRNA splicing</keyword>
<dbReference type="AlphaFoldDB" id="A0A0X3PUX7"/>
<evidence type="ECO:0000259" key="10">
    <source>
        <dbReference type="PROSITE" id="PS50102"/>
    </source>
</evidence>
<name>A0A0X3PUX7_SCHSO</name>
<keyword evidence="7" id="KW-0539">Nucleus</keyword>
<evidence type="ECO:0000256" key="9">
    <source>
        <dbReference type="SAM" id="MobiDB-lite"/>
    </source>
</evidence>
<dbReference type="CDD" id="cd12321">
    <property type="entry name" value="RRM1_TDP43"/>
    <property type="match status" value="1"/>
</dbReference>
<protein>
    <recommendedName>
        <fullName evidence="10">RRM domain-containing protein</fullName>
    </recommendedName>
</protein>
<dbReference type="GO" id="GO:0008380">
    <property type="term" value="P:RNA splicing"/>
    <property type="evidence" value="ECO:0007669"/>
    <property type="project" value="UniProtKB-KW"/>
</dbReference>
<feature type="compositionally biased region" description="Polar residues" evidence="9">
    <location>
        <begin position="364"/>
        <end position="383"/>
    </location>
</feature>
<proteinExistence type="predicted"/>
<evidence type="ECO:0000256" key="5">
    <source>
        <dbReference type="ARBA" id="ARBA00023163"/>
    </source>
</evidence>
<feature type="domain" description="RRM" evidence="10">
    <location>
        <begin position="202"/>
        <end position="273"/>
    </location>
</feature>
<organism evidence="11">
    <name type="scientific">Schistocephalus solidus</name>
    <name type="common">Tapeworm</name>
    <dbReference type="NCBI Taxonomy" id="70667"/>
    <lineage>
        <taxon>Eukaryota</taxon>
        <taxon>Metazoa</taxon>
        <taxon>Spiralia</taxon>
        <taxon>Lophotrochozoa</taxon>
        <taxon>Platyhelminthes</taxon>
        <taxon>Cestoda</taxon>
        <taxon>Eucestoda</taxon>
        <taxon>Diphyllobothriidea</taxon>
        <taxon>Diphyllobothriidae</taxon>
        <taxon>Schistocephalus</taxon>
    </lineage>
</organism>
<dbReference type="PROSITE" id="PS50102">
    <property type="entry name" value="RRM"/>
    <property type="match status" value="2"/>
</dbReference>